<gene>
    <name evidence="2" type="ORF">SAMN05660860_01650</name>
</gene>
<evidence type="ECO:0000313" key="2">
    <source>
        <dbReference type="EMBL" id="SDM00105.1"/>
    </source>
</evidence>
<reference evidence="2 3" key="1">
    <citation type="submission" date="2016-10" db="EMBL/GenBank/DDBJ databases">
        <authorList>
            <person name="de Groot N.N."/>
        </authorList>
    </citation>
    <scope>NUCLEOTIDE SEQUENCE [LARGE SCALE GENOMIC DNA]</scope>
    <source>
        <strain evidence="2 3">DSM 17813</strain>
    </source>
</reference>
<evidence type="ECO:0000259" key="1">
    <source>
        <dbReference type="Pfam" id="PF04965"/>
    </source>
</evidence>
<dbReference type="Gene3D" id="3.10.450.40">
    <property type="match status" value="1"/>
</dbReference>
<dbReference type="STRING" id="392333.SAMN05660860_01650"/>
<organism evidence="2 3">
    <name type="scientific">Geoalkalibacter ferrihydriticus</name>
    <dbReference type="NCBI Taxonomy" id="392333"/>
    <lineage>
        <taxon>Bacteria</taxon>
        <taxon>Pseudomonadati</taxon>
        <taxon>Thermodesulfobacteriota</taxon>
        <taxon>Desulfuromonadia</taxon>
        <taxon>Desulfuromonadales</taxon>
        <taxon>Geoalkalibacteraceae</taxon>
        <taxon>Geoalkalibacter</taxon>
    </lineage>
</organism>
<protein>
    <submittedName>
        <fullName evidence="2">Type VI secretion system protein</fullName>
    </submittedName>
</protein>
<dbReference type="SUPFAM" id="SSF160719">
    <property type="entry name" value="gpW/gp25-like"/>
    <property type="match status" value="1"/>
</dbReference>
<dbReference type="Proteomes" id="UP000182146">
    <property type="component" value="Unassembled WGS sequence"/>
</dbReference>
<sequence length="153" mass="16875">MAPRQFFPHTDCFISMTLALFDILTGSPPAQGVNSARATLDSVQQHLHRLFNARRGSLVHLPDYGLPDLGAIYENLPYSVVDLAQQVQHLIESFEPRLSAVQVRQLGTVGDDRRIRLEISARLDRLGEVGFQTVFESAGLAQVRGRTGGGRHA</sequence>
<evidence type="ECO:0000313" key="3">
    <source>
        <dbReference type="Proteomes" id="UP000182146"/>
    </source>
</evidence>
<dbReference type="AlphaFoldDB" id="A0A1G9PPX6"/>
<dbReference type="Pfam" id="PF04965">
    <property type="entry name" value="GPW_gp25"/>
    <property type="match status" value="1"/>
</dbReference>
<accession>A0A1G9PPX6</accession>
<dbReference type="NCBIfam" id="TIGR03357">
    <property type="entry name" value="VI_zyme"/>
    <property type="match status" value="1"/>
</dbReference>
<dbReference type="RefSeq" id="WP_052446276.1">
    <property type="nucleotide sequence ID" value="NZ_FNGU01000003.1"/>
</dbReference>
<dbReference type="InterPro" id="IPR007048">
    <property type="entry name" value="IraD/Gp25-like"/>
</dbReference>
<name>A0A1G9PPX6_9BACT</name>
<dbReference type="EMBL" id="FNGU01000003">
    <property type="protein sequence ID" value="SDM00105.1"/>
    <property type="molecule type" value="Genomic_DNA"/>
</dbReference>
<dbReference type="InterPro" id="IPR017737">
    <property type="entry name" value="TssE1-like"/>
</dbReference>
<feature type="domain" description="IraD/Gp25-like" evidence="1">
    <location>
        <begin position="40"/>
        <end position="124"/>
    </location>
</feature>
<proteinExistence type="predicted"/>